<comment type="caution">
    <text evidence="20">The sequence shown here is derived from an EMBL/GenBank/DDBJ whole genome shotgun (WGS) entry which is preliminary data.</text>
</comment>
<dbReference type="Gene3D" id="3.50.40.10">
    <property type="entry name" value="Phenylalanyl-trna Synthetase, Chain B, domain 3"/>
    <property type="match status" value="1"/>
</dbReference>
<dbReference type="GO" id="GO:0140096">
    <property type="term" value="F:catalytic activity, acting on a protein"/>
    <property type="evidence" value="ECO:0007669"/>
    <property type="project" value="UniProtKB-ARBA"/>
</dbReference>
<dbReference type="InterPro" id="IPR012340">
    <property type="entry name" value="NA-bd_OB-fold"/>
</dbReference>
<dbReference type="Gene3D" id="3.30.70.380">
    <property type="entry name" value="Ferrodoxin-fold anticodon-binding domain"/>
    <property type="match status" value="1"/>
</dbReference>
<keyword evidence="5 16" id="KW-0820">tRNA-binding</keyword>
<feature type="domain" description="FDX-ACB" evidence="18">
    <location>
        <begin position="720"/>
        <end position="813"/>
    </location>
</feature>
<dbReference type="FunFam" id="3.30.70.380:FF:000001">
    <property type="entry name" value="Phenylalanine--tRNA ligase beta subunit"/>
    <property type="match status" value="1"/>
</dbReference>
<dbReference type="HAMAP" id="MF_00283">
    <property type="entry name" value="Phe_tRNA_synth_beta1"/>
    <property type="match status" value="1"/>
</dbReference>
<keyword evidence="11 16" id="KW-0694">RNA-binding</keyword>
<feature type="binding site" evidence="15">
    <location>
        <position position="465"/>
    </location>
    <ligand>
        <name>Mg(2+)</name>
        <dbReference type="ChEBI" id="CHEBI:18420"/>
        <note>shared with alpha subunit</note>
    </ligand>
</feature>
<dbReference type="InterPro" id="IPR045060">
    <property type="entry name" value="Phe-tRNA-ligase_IIc_bsu"/>
</dbReference>
<reference evidence="20 21" key="1">
    <citation type="submission" date="2018-05" db="EMBL/GenBank/DDBJ databases">
        <title>Paenibacillus flagellatus sp. nov., isolated from selenium mineral soil.</title>
        <authorList>
            <person name="Dai X."/>
        </authorList>
    </citation>
    <scope>NUCLEOTIDE SEQUENCE [LARGE SCALE GENOMIC DNA]</scope>
    <source>
        <strain evidence="20 21">DXL2</strain>
    </source>
</reference>
<evidence type="ECO:0000259" key="19">
    <source>
        <dbReference type="PROSITE" id="PS51483"/>
    </source>
</evidence>
<evidence type="ECO:0000256" key="13">
    <source>
        <dbReference type="ARBA" id="ARBA00023146"/>
    </source>
</evidence>
<dbReference type="SMART" id="SM00873">
    <property type="entry name" value="B3_4"/>
    <property type="match status" value="1"/>
</dbReference>
<comment type="subcellular location">
    <subcellularLocation>
        <location evidence="1 15">Cytoplasm</location>
    </subcellularLocation>
</comment>
<dbReference type="GO" id="GO:0009328">
    <property type="term" value="C:phenylalanine-tRNA ligase complex"/>
    <property type="evidence" value="ECO:0007669"/>
    <property type="project" value="TreeGrafter"/>
</dbReference>
<dbReference type="Gene3D" id="3.30.56.10">
    <property type="match status" value="2"/>
</dbReference>
<dbReference type="SUPFAM" id="SSF55681">
    <property type="entry name" value="Class II aaRS and biotin synthetases"/>
    <property type="match status" value="1"/>
</dbReference>
<organism evidence="20 21">
    <name type="scientific">Paenibacillus flagellatus</name>
    <dbReference type="NCBI Taxonomy" id="2211139"/>
    <lineage>
        <taxon>Bacteria</taxon>
        <taxon>Bacillati</taxon>
        <taxon>Bacillota</taxon>
        <taxon>Bacilli</taxon>
        <taxon>Bacillales</taxon>
        <taxon>Paenibacillaceae</taxon>
        <taxon>Paenibacillus</taxon>
    </lineage>
</organism>
<evidence type="ECO:0000256" key="2">
    <source>
        <dbReference type="ARBA" id="ARBA00008653"/>
    </source>
</evidence>
<evidence type="ECO:0000256" key="9">
    <source>
        <dbReference type="ARBA" id="ARBA00022840"/>
    </source>
</evidence>
<evidence type="ECO:0000256" key="15">
    <source>
        <dbReference type="HAMAP-Rule" id="MF_00283"/>
    </source>
</evidence>
<keyword evidence="4 15" id="KW-0963">Cytoplasm</keyword>
<feature type="binding site" evidence="15">
    <location>
        <position position="474"/>
    </location>
    <ligand>
        <name>Mg(2+)</name>
        <dbReference type="ChEBI" id="CHEBI:18420"/>
        <note>shared with alpha subunit</note>
    </ligand>
</feature>
<dbReference type="CDD" id="cd00769">
    <property type="entry name" value="PheRS_beta_core"/>
    <property type="match status" value="1"/>
</dbReference>
<dbReference type="FunFam" id="2.40.50.140:FF:000045">
    <property type="entry name" value="Phenylalanine--tRNA ligase beta subunit"/>
    <property type="match status" value="1"/>
</dbReference>
<dbReference type="InterPro" id="IPR002547">
    <property type="entry name" value="tRNA-bd_dom"/>
</dbReference>
<dbReference type="RefSeq" id="WP_110841679.1">
    <property type="nucleotide sequence ID" value="NZ_QJVJ01000008.1"/>
</dbReference>
<name>A0A2V5K1W4_9BACL</name>
<dbReference type="FunFam" id="3.50.40.10:FF:000001">
    <property type="entry name" value="Phenylalanine--tRNA ligase beta subunit"/>
    <property type="match status" value="1"/>
</dbReference>
<dbReference type="OrthoDB" id="9805455at2"/>
<dbReference type="NCBIfam" id="TIGR00472">
    <property type="entry name" value="pheT_bact"/>
    <property type="match status" value="1"/>
</dbReference>
<keyword evidence="13 15" id="KW-0030">Aminoacyl-tRNA synthetase</keyword>
<dbReference type="Pfam" id="PF03484">
    <property type="entry name" value="B5"/>
    <property type="match status" value="1"/>
</dbReference>
<evidence type="ECO:0000256" key="5">
    <source>
        <dbReference type="ARBA" id="ARBA00022555"/>
    </source>
</evidence>
<dbReference type="InterPro" id="IPR009061">
    <property type="entry name" value="DNA-bd_dom_put_sf"/>
</dbReference>
<dbReference type="SUPFAM" id="SSF54991">
    <property type="entry name" value="Anticodon-binding domain of PheRS"/>
    <property type="match status" value="1"/>
</dbReference>
<evidence type="ECO:0000256" key="1">
    <source>
        <dbReference type="ARBA" id="ARBA00004496"/>
    </source>
</evidence>
<dbReference type="PROSITE" id="PS50886">
    <property type="entry name" value="TRBD"/>
    <property type="match status" value="1"/>
</dbReference>
<dbReference type="AlphaFoldDB" id="A0A2V5K1W4"/>
<evidence type="ECO:0000256" key="7">
    <source>
        <dbReference type="ARBA" id="ARBA00022723"/>
    </source>
</evidence>
<evidence type="ECO:0000259" key="17">
    <source>
        <dbReference type="PROSITE" id="PS50886"/>
    </source>
</evidence>
<dbReference type="Proteomes" id="UP000247476">
    <property type="component" value="Unassembled WGS sequence"/>
</dbReference>
<dbReference type="Pfam" id="PF03483">
    <property type="entry name" value="B3_4"/>
    <property type="match status" value="1"/>
</dbReference>
<dbReference type="SUPFAM" id="SSF46955">
    <property type="entry name" value="Putative DNA-binding domain"/>
    <property type="match status" value="1"/>
</dbReference>
<evidence type="ECO:0000313" key="20">
    <source>
        <dbReference type="EMBL" id="PYI53131.1"/>
    </source>
</evidence>
<keyword evidence="8 15" id="KW-0547">Nucleotide-binding</keyword>
<feature type="binding site" evidence="15">
    <location>
        <position position="471"/>
    </location>
    <ligand>
        <name>Mg(2+)</name>
        <dbReference type="ChEBI" id="CHEBI:18420"/>
        <note>shared with alpha subunit</note>
    </ligand>
</feature>
<dbReference type="InterPro" id="IPR005147">
    <property type="entry name" value="tRNA_synthase_B5-dom"/>
</dbReference>
<comment type="subunit">
    <text evidence="3 15">Tetramer of two alpha and two beta subunits.</text>
</comment>
<protein>
    <recommendedName>
        <fullName evidence="15">Phenylalanine--tRNA ligase beta subunit</fullName>
        <ecNumber evidence="15">6.1.1.20</ecNumber>
    </recommendedName>
    <alternativeName>
        <fullName evidence="15">Phenylalanyl-tRNA synthetase beta subunit</fullName>
        <shortName evidence="15">PheRS</shortName>
    </alternativeName>
</protein>
<comment type="cofactor">
    <cofactor evidence="15">
        <name>Mg(2+)</name>
        <dbReference type="ChEBI" id="CHEBI:18420"/>
    </cofactor>
    <text evidence="15">Binds 2 magnesium ions per tetramer.</text>
</comment>
<evidence type="ECO:0000256" key="4">
    <source>
        <dbReference type="ARBA" id="ARBA00022490"/>
    </source>
</evidence>
<feature type="binding site" evidence="15">
    <location>
        <position position="475"/>
    </location>
    <ligand>
        <name>Mg(2+)</name>
        <dbReference type="ChEBI" id="CHEBI:18420"/>
        <note>shared with alpha subunit</note>
    </ligand>
</feature>
<dbReference type="GO" id="GO:0000049">
    <property type="term" value="F:tRNA binding"/>
    <property type="evidence" value="ECO:0007669"/>
    <property type="project" value="UniProtKB-UniRule"/>
</dbReference>
<evidence type="ECO:0000313" key="21">
    <source>
        <dbReference type="Proteomes" id="UP000247476"/>
    </source>
</evidence>
<dbReference type="PROSITE" id="PS51447">
    <property type="entry name" value="FDX_ACB"/>
    <property type="match status" value="1"/>
</dbReference>
<dbReference type="InterPro" id="IPR020825">
    <property type="entry name" value="Phe-tRNA_synthase-like_B3/B4"/>
</dbReference>
<feature type="domain" description="TRNA-binding" evidence="17">
    <location>
        <begin position="40"/>
        <end position="155"/>
    </location>
</feature>
<dbReference type="InterPro" id="IPR036690">
    <property type="entry name" value="Fdx_antiC-bd_sf"/>
</dbReference>
<keyword evidence="7 15" id="KW-0479">Metal-binding</keyword>
<keyword evidence="12 15" id="KW-0648">Protein biosynthesis</keyword>
<dbReference type="GO" id="GO:0000287">
    <property type="term" value="F:magnesium ion binding"/>
    <property type="evidence" value="ECO:0007669"/>
    <property type="project" value="UniProtKB-UniRule"/>
</dbReference>
<dbReference type="Pfam" id="PF01588">
    <property type="entry name" value="tRNA_bind"/>
    <property type="match status" value="1"/>
</dbReference>
<dbReference type="EC" id="6.1.1.20" evidence="15"/>
<dbReference type="InterPro" id="IPR005121">
    <property type="entry name" value="Fdx_antiC-bd"/>
</dbReference>
<evidence type="ECO:0000259" key="18">
    <source>
        <dbReference type="PROSITE" id="PS51447"/>
    </source>
</evidence>
<dbReference type="Gene3D" id="2.40.50.140">
    <property type="entry name" value="Nucleic acid-binding proteins"/>
    <property type="match status" value="1"/>
</dbReference>
<dbReference type="GO" id="GO:0006432">
    <property type="term" value="P:phenylalanyl-tRNA aminoacylation"/>
    <property type="evidence" value="ECO:0007669"/>
    <property type="project" value="UniProtKB-UniRule"/>
</dbReference>
<dbReference type="FunFam" id="3.30.930.10:FF:000022">
    <property type="entry name" value="Phenylalanine--tRNA ligase beta subunit"/>
    <property type="match status" value="1"/>
</dbReference>
<evidence type="ECO:0000256" key="8">
    <source>
        <dbReference type="ARBA" id="ARBA00022741"/>
    </source>
</evidence>
<dbReference type="Pfam" id="PF03147">
    <property type="entry name" value="FDX-ACB"/>
    <property type="match status" value="1"/>
</dbReference>
<keyword evidence="6 15" id="KW-0436">Ligase</keyword>
<dbReference type="InterPro" id="IPR004532">
    <property type="entry name" value="Phe-tRNA-ligase_IIc_bsu_bact"/>
</dbReference>
<dbReference type="InterPro" id="IPR005146">
    <property type="entry name" value="B3/B4_tRNA-bd"/>
</dbReference>
<dbReference type="SMART" id="SM00896">
    <property type="entry name" value="FDX-ACB"/>
    <property type="match status" value="1"/>
</dbReference>
<evidence type="ECO:0000256" key="3">
    <source>
        <dbReference type="ARBA" id="ARBA00011209"/>
    </source>
</evidence>
<evidence type="ECO:0000256" key="12">
    <source>
        <dbReference type="ARBA" id="ARBA00022917"/>
    </source>
</evidence>
<comment type="similarity">
    <text evidence="2 15">Belongs to the phenylalanyl-tRNA synthetase beta subunit family. Type 1 subfamily.</text>
</comment>
<dbReference type="SMART" id="SM00874">
    <property type="entry name" value="B5"/>
    <property type="match status" value="1"/>
</dbReference>
<evidence type="ECO:0000256" key="6">
    <source>
        <dbReference type="ARBA" id="ARBA00022598"/>
    </source>
</evidence>
<dbReference type="SUPFAM" id="SSF50249">
    <property type="entry name" value="Nucleic acid-binding proteins"/>
    <property type="match status" value="1"/>
</dbReference>
<dbReference type="NCBIfam" id="NF045760">
    <property type="entry name" value="YtpR"/>
    <property type="match status" value="1"/>
</dbReference>
<evidence type="ECO:0000256" key="16">
    <source>
        <dbReference type="PROSITE-ProRule" id="PRU00209"/>
    </source>
</evidence>
<dbReference type="CDD" id="cd02796">
    <property type="entry name" value="tRNA_bind_bactPheRS"/>
    <property type="match status" value="1"/>
</dbReference>
<dbReference type="GO" id="GO:0005524">
    <property type="term" value="F:ATP binding"/>
    <property type="evidence" value="ECO:0007669"/>
    <property type="project" value="UniProtKB-UniRule"/>
</dbReference>
<feature type="domain" description="B5" evidence="19">
    <location>
        <begin position="411"/>
        <end position="487"/>
    </location>
</feature>
<dbReference type="PANTHER" id="PTHR10947:SF0">
    <property type="entry name" value="PHENYLALANINE--TRNA LIGASE BETA SUBUNIT"/>
    <property type="match status" value="1"/>
</dbReference>
<accession>A0A2V5K1W4</accession>
<evidence type="ECO:0000256" key="14">
    <source>
        <dbReference type="ARBA" id="ARBA00049255"/>
    </source>
</evidence>
<dbReference type="Gene3D" id="3.30.930.10">
    <property type="entry name" value="Bira Bifunctional Protein, Domain 2"/>
    <property type="match status" value="1"/>
</dbReference>
<dbReference type="Pfam" id="PF17759">
    <property type="entry name" value="tRNA_synthFbeta"/>
    <property type="match status" value="1"/>
</dbReference>
<comment type="catalytic activity">
    <reaction evidence="14 15">
        <text>tRNA(Phe) + L-phenylalanine + ATP = L-phenylalanyl-tRNA(Phe) + AMP + diphosphate + H(+)</text>
        <dbReference type="Rhea" id="RHEA:19413"/>
        <dbReference type="Rhea" id="RHEA-COMP:9668"/>
        <dbReference type="Rhea" id="RHEA-COMP:9699"/>
        <dbReference type="ChEBI" id="CHEBI:15378"/>
        <dbReference type="ChEBI" id="CHEBI:30616"/>
        <dbReference type="ChEBI" id="CHEBI:33019"/>
        <dbReference type="ChEBI" id="CHEBI:58095"/>
        <dbReference type="ChEBI" id="CHEBI:78442"/>
        <dbReference type="ChEBI" id="CHEBI:78531"/>
        <dbReference type="ChEBI" id="CHEBI:456215"/>
        <dbReference type="EC" id="6.1.1.20"/>
    </reaction>
</comment>
<proteinExistence type="inferred from homology"/>
<keyword evidence="10 15" id="KW-0460">Magnesium</keyword>
<keyword evidence="9 15" id="KW-0067">ATP-binding</keyword>
<sequence length="814" mass="88562">MKVSYQWLSEYVDLKGYTASDLAEKLTRSGIEVDIVEKRNKGVTNVVVGYVKAREKHPDADKLSVCTVDAGQGEELQIVCGAKNVDAGQKVPVALVGAELPGGLHIKRAKLRGVESMGMICSAKELGLNDRLLPKEQQEGILVLPESTKVGKPIVEVLGIDDEVLELELTPNRSDCLSMIGVAYEIAAILGRDVKLPKDDIALHPSQTKTAEKIRVDIASADSCSRYAARRIAGVKVGPSPLWLQNRLMAAGVRPINNIVDVTNYVMLEYGQPLHAFDADRLEGGRIEVRLAREGETIVTLDDVERKLEPHMLLIADGAKPIAIAGVMGGANSEVTDATTTIVLESAKFDGSTVRKTSRQLGLRSEASLRFEKEVNPEAVIPALNRAASLIAELAGGEVNDGIAESVTKTPEPVTVPVTLAKMNGYLGTELASLEVKVILNRLHFDYEETGDGALNVRVPSRRGDITRDVDLIEEVARLYGYDNIPSTPIEGATTPGSLTREQTIRRTIRRLLTETGLHEVVTYSFTHPERIASYRGLFPEAKPVALAMPMSEDRSVLRTSLVPNLLDVAVYNRNRNMDDVAAFEIGKVFVSAEETLTKLPEEKLALGIVWTGRRTAEHWGGKADKVDFYDLKGVFEKLTAHLGIAGIRYVASQPEGFHPGRSATIAIGSGATERTVGRIGQLHPELQKAYDLDDTYVLEVELAPLVEHADFRIAYRSLPKYPAVGRDMAIVVDAGVPVGNIRQAAADAAGDWLESIDVFDIYTGERLGGGKKSVAFALVYRHPERTLTDDEVAELHGKVVAALEQTFGAELRK</sequence>
<dbReference type="InterPro" id="IPR045864">
    <property type="entry name" value="aa-tRNA-synth_II/BPL/LPL"/>
</dbReference>
<gene>
    <name evidence="15" type="primary">pheT</name>
    <name evidence="20" type="ORF">DLM86_19270</name>
</gene>
<dbReference type="GO" id="GO:0004826">
    <property type="term" value="F:phenylalanine-tRNA ligase activity"/>
    <property type="evidence" value="ECO:0007669"/>
    <property type="project" value="UniProtKB-UniRule"/>
</dbReference>
<dbReference type="InterPro" id="IPR033714">
    <property type="entry name" value="tRNA_bind_bactPheRS"/>
</dbReference>
<dbReference type="GO" id="GO:0016740">
    <property type="term" value="F:transferase activity"/>
    <property type="evidence" value="ECO:0007669"/>
    <property type="project" value="UniProtKB-ARBA"/>
</dbReference>
<dbReference type="EMBL" id="QJVJ01000008">
    <property type="protein sequence ID" value="PYI53131.1"/>
    <property type="molecule type" value="Genomic_DNA"/>
</dbReference>
<dbReference type="InterPro" id="IPR041616">
    <property type="entry name" value="PheRS_beta_core"/>
</dbReference>
<dbReference type="PROSITE" id="PS51483">
    <property type="entry name" value="B5"/>
    <property type="match status" value="1"/>
</dbReference>
<dbReference type="SUPFAM" id="SSF56037">
    <property type="entry name" value="PheT/TilS domain"/>
    <property type="match status" value="1"/>
</dbReference>
<keyword evidence="21" id="KW-1185">Reference proteome</keyword>
<evidence type="ECO:0000256" key="11">
    <source>
        <dbReference type="ARBA" id="ARBA00022884"/>
    </source>
</evidence>
<evidence type="ECO:0000256" key="10">
    <source>
        <dbReference type="ARBA" id="ARBA00022842"/>
    </source>
</evidence>
<dbReference type="PANTHER" id="PTHR10947">
    <property type="entry name" value="PHENYLALANYL-TRNA SYNTHETASE BETA CHAIN AND LEUCINE-RICH REPEAT-CONTAINING PROTEIN 47"/>
    <property type="match status" value="1"/>
</dbReference>